<comment type="caution">
    <text evidence="3">The sequence shown here is derived from an EMBL/GenBank/DDBJ whole genome shotgun (WGS) entry which is preliminary data.</text>
</comment>
<feature type="region of interest" description="Disordered" evidence="1">
    <location>
        <begin position="263"/>
        <end position="297"/>
    </location>
</feature>
<proteinExistence type="predicted"/>
<feature type="region of interest" description="Disordered" evidence="1">
    <location>
        <begin position="71"/>
        <end position="93"/>
    </location>
</feature>
<gene>
    <name evidence="3" type="ORF">PG996_015474</name>
</gene>
<dbReference type="InterPro" id="IPR012677">
    <property type="entry name" value="Nucleotide-bd_a/b_plait_sf"/>
</dbReference>
<organism evidence="3 4">
    <name type="scientific">Apiospora saccharicola</name>
    <dbReference type="NCBI Taxonomy" id="335842"/>
    <lineage>
        <taxon>Eukaryota</taxon>
        <taxon>Fungi</taxon>
        <taxon>Dikarya</taxon>
        <taxon>Ascomycota</taxon>
        <taxon>Pezizomycotina</taxon>
        <taxon>Sordariomycetes</taxon>
        <taxon>Xylariomycetidae</taxon>
        <taxon>Amphisphaeriales</taxon>
        <taxon>Apiosporaceae</taxon>
        <taxon>Apiospora</taxon>
    </lineage>
</organism>
<evidence type="ECO:0000256" key="1">
    <source>
        <dbReference type="SAM" id="MobiDB-lite"/>
    </source>
</evidence>
<evidence type="ECO:0000259" key="2">
    <source>
        <dbReference type="Pfam" id="PF00076"/>
    </source>
</evidence>
<name>A0ABR1TL75_9PEZI</name>
<dbReference type="Proteomes" id="UP001446871">
    <property type="component" value="Unassembled WGS sequence"/>
</dbReference>
<feature type="domain" description="RRM" evidence="2">
    <location>
        <begin position="133"/>
        <end position="165"/>
    </location>
</feature>
<dbReference type="SUPFAM" id="SSF54928">
    <property type="entry name" value="RNA-binding domain, RBD"/>
    <property type="match status" value="1"/>
</dbReference>
<dbReference type="InterPro" id="IPR035979">
    <property type="entry name" value="RBD_domain_sf"/>
</dbReference>
<dbReference type="Gene3D" id="3.30.70.330">
    <property type="match status" value="1"/>
</dbReference>
<dbReference type="EMBL" id="JAQQWM010000009">
    <property type="protein sequence ID" value="KAK8047410.1"/>
    <property type="molecule type" value="Genomic_DNA"/>
</dbReference>
<dbReference type="Pfam" id="PF00076">
    <property type="entry name" value="RRM_1"/>
    <property type="match status" value="1"/>
</dbReference>
<sequence>MDRQTSIPFFEQRGANSARASAAYAAAAQHLQRIYAESPNQEETHPTLASLVADSDPLDPVETTVDTARHFDHTAGPSNASVLEAPPAPRSRPVATGAELERALQQVSGNHGGNILASDNLSARIPARQNCSLFVRNLPPDLTHEQLFAAMRGIGRIASAKLNRREININGYVPDGLWNKVRVAAQPPGPDDGYGSRVIRVTGNPLVVNEDYLLSYFAAHFFFDLEGPPTVIHRNNFTATMEFAFAAFINQAENAYRLMTQDRQRGGGFNHGRDRGRGGGGGRGRGRGRGCGRGRGGGMMEGIGRGLQVTYIRDPCEGDGNTSS</sequence>
<protein>
    <recommendedName>
        <fullName evidence="2">RRM domain-containing protein</fullName>
    </recommendedName>
</protein>
<feature type="compositionally biased region" description="Basic and acidic residues" evidence="1">
    <location>
        <begin position="263"/>
        <end position="277"/>
    </location>
</feature>
<evidence type="ECO:0000313" key="4">
    <source>
        <dbReference type="Proteomes" id="UP001446871"/>
    </source>
</evidence>
<evidence type="ECO:0000313" key="3">
    <source>
        <dbReference type="EMBL" id="KAK8047410.1"/>
    </source>
</evidence>
<reference evidence="3 4" key="1">
    <citation type="submission" date="2023-01" db="EMBL/GenBank/DDBJ databases">
        <title>Analysis of 21 Apiospora genomes using comparative genomics revels a genus with tremendous synthesis potential of carbohydrate active enzymes and secondary metabolites.</title>
        <authorList>
            <person name="Sorensen T."/>
        </authorList>
    </citation>
    <scope>NUCLEOTIDE SEQUENCE [LARGE SCALE GENOMIC DNA]</scope>
    <source>
        <strain evidence="3 4">CBS 83171</strain>
    </source>
</reference>
<dbReference type="InterPro" id="IPR000504">
    <property type="entry name" value="RRM_dom"/>
</dbReference>
<keyword evidence="4" id="KW-1185">Reference proteome</keyword>
<accession>A0ABR1TL75</accession>